<keyword evidence="1" id="KW-0902">Two-component regulatory system</keyword>
<feature type="domain" description="HTH LytTR-type" evidence="3">
    <location>
        <begin position="189"/>
        <end position="283"/>
    </location>
</feature>
<feature type="transmembrane region" description="Helical" evidence="2">
    <location>
        <begin position="142"/>
        <end position="158"/>
    </location>
</feature>
<dbReference type="GO" id="GO:0003677">
    <property type="term" value="F:DNA binding"/>
    <property type="evidence" value="ECO:0007669"/>
    <property type="project" value="UniProtKB-KW"/>
</dbReference>
<keyword evidence="4" id="KW-0238">DNA-binding</keyword>
<keyword evidence="5" id="KW-1185">Reference proteome</keyword>
<dbReference type="InterPro" id="IPR007492">
    <property type="entry name" value="LytTR_DNA-bd_dom"/>
</dbReference>
<name>A0ABV9LV43_9ALTE</name>
<evidence type="ECO:0000313" key="4">
    <source>
        <dbReference type="EMBL" id="MFC4699899.1"/>
    </source>
</evidence>
<protein>
    <submittedName>
        <fullName evidence="4">LytTR family DNA-binding domain-containing protein</fullName>
    </submittedName>
</protein>
<evidence type="ECO:0000256" key="1">
    <source>
        <dbReference type="ARBA" id="ARBA00023012"/>
    </source>
</evidence>
<reference evidence="5" key="1">
    <citation type="journal article" date="2019" name="Int. J. Syst. Evol. Microbiol.">
        <title>The Global Catalogue of Microorganisms (GCM) 10K type strain sequencing project: providing services to taxonomists for standard genome sequencing and annotation.</title>
        <authorList>
            <consortium name="The Broad Institute Genomics Platform"/>
            <consortium name="The Broad Institute Genome Sequencing Center for Infectious Disease"/>
            <person name="Wu L."/>
            <person name="Ma J."/>
        </authorList>
    </citation>
    <scope>NUCLEOTIDE SEQUENCE [LARGE SCALE GENOMIC DNA]</scope>
    <source>
        <strain evidence="5">KACC 12507</strain>
    </source>
</reference>
<dbReference type="PANTHER" id="PTHR37299:SF1">
    <property type="entry name" value="STAGE 0 SPORULATION PROTEIN A HOMOLOG"/>
    <property type="match status" value="1"/>
</dbReference>
<dbReference type="InterPro" id="IPR046947">
    <property type="entry name" value="LytR-like"/>
</dbReference>
<evidence type="ECO:0000313" key="5">
    <source>
        <dbReference type="Proteomes" id="UP001595897"/>
    </source>
</evidence>
<dbReference type="Pfam" id="PF04397">
    <property type="entry name" value="LytTR"/>
    <property type="match status" value="1"/>
</dbReference>
<accession>A0ABV9LV43</accession>
<dbReference type="PROSITE" id="PS50930">
    <property type="entry name" value="HTH_LYTTR"/>
    <property type="match status" value="1"/>
</dbReference>
<dbReference type="Proteomes" id="UP001595897">
    <property type="component" value="Unassembled WGS sequence"/>
</dbReference>
<dbReference type="RefSeq" id="WP_382406854.1">
    <property type="nucleotide sequence ID" value="NZ_JBHSGU010000002.1"/>
</dbReference>
<gene>
    <name evidence="4" type="ORF">ACFO4O_07020</name>
</gene>
<keyword evidence="2" id="KW-1133">Transmembrane helix</keyword>
<keyword evidence="2" id="KW-0472">Membrane</keyword>
<dbReference type="EMBL" id="JBHSGU010000002">
    <property type="protein sequence ID" value="MFC4699899.1"/>
    <property type="molecule type" value="Genomic_DNA"/>
</dbReference>
<dbReference type="PANTHER" id="PTHR37299">
    <property type="entry name" value="TRANSCRIPTIONAL REGULATOR-RELATED"/>
    <property type="match status" value="1"/>
</dbReference>
<dbReference type="SMART" id="SM00850">
    <property type="entry name" value="LytTR"/>
    <property type="match status" value="1"/>
</dbReference>
<feature type="transmembrane region" description="Helical" evidence="2">
    <location>
        <begin position="86"/>
        <end position="107"/>
    </location>
</feature>
<dbReference type="InterPro" id="IPR012379">
    <property type="entry name" value="LytTR_MHYE"/>
</dbReference>
<comment type="caution">
    <text evidence="4">The sequence shown here is derived from an EMBL/GenBank/DDBJ whole genome shotgun (WGS) entry which is preliminary data.</text>
</comment>
<proteinExistence type="predicted"/>
<dbReference type="Gene3D" id="2.40.50.1020">
    <property type="entry name" value="LytTr DNA-binding domain"/>
    <property type="match status" value="1"/>
</dbReference>
<organism evidence="4 5">
    <name type="scientific">Glaciecola siphonariae</name>
    <dbReference type="NCBI Taxonomy" id="521012"/>
    <lineage>
        <taxon>Bacteria</taxon>
        <taxon>Pseudomonadati</taxon>
        <taxon>Pseudomonadota</taxon>
        <taxon>Gammaproteobacteria</taxon>
        <taxon>Alteromonadales</taxon>
        <taxon>Alteromonadaceae</taxon>
        <taxon>Glaciecola</taxon>
    </lineage>
</organism>
<evidence type="ECO:0000259" key="3">
    <source>
        <dbReference type="PROSITE" id="PS50930"/>
    </source>
</evidence>
<keyword evidence="2" id="KW-0812">Transmembrane</keyword>
<dbReference type="PIRSF" id="PIRSF031767">
    <property type="entry name" value="MHYE_LytTR"/>
    <property type="match status" value="1"/>
</dbReference>
<sequence length="294" mass="33951">MFFSKIHFQQHKTVYEASALCCYFAVDATVNATTVLMEDARQLTPSFESWEPFVWEYSSAFSSFLIIPFIAWFMRQYKWDWHSFKVSLLRYILAAIVYSVLHVSLMVSMREFAYSFTSSNYDFAHSIQALFFELFYELRKDLWSFCFFVAMIAIYRFLTSQWLGDASPLTEQANTNASANNTETLASLLLVKKLGKEFIVKSKYIEWVEACGNYANLHVQSQLYPMRITLSDLVDKGSALGLVRTHKSFAVNINYVDSIETLSSGDAEIIMHSGKKIRLSRRYKEGFESSIVNI</sequence>
<evidence type="ECO:0000256" key="2">
    <source>
        <dbReference type="SAM" id="Phobius"/>
    </source>
</evidence>
<feature type="transmembrane region" description="Helical" evidence="2">
    <location>
        <begin position="54"/>
        <end position="74"/>
    </location>
</feature>